<reference evidence="2 3" key="1">
    <citation type="submission" date="2019-04" db="EMBL/GenBank/DDBJ databases">
        <authorList>
            <person name="Van Vliet M D."/>
        </authorList>
    </citation>
    <scope>NUCLEOTIDE SEQUENCE [LARGE SCALE GENOMIC DNA]</scope>
    <source>
        <strain evidence="2 3">F21</strain>
    </source>
</reference>
<sequence>MKKLAIMMSMVLVAGMANALSFYTTDFTTADGMSNDLLSAQAQWEAQSGYVVTDAEGDGILISTNDWGRAKLWPSLVMTSELLETNKVVITTDFWYGNHDASHGGTAAKIGISDTAENTGGDIVQVGSELKTFNNGVNWAGWYDLNNFQGTNSWIRWTAEIVKSTVVGEFSVKSSFSNLTESVIIKDNVLITVVNSNAYNAAKVNVGIRTGNVGGVKETKWDNFKVEIFEKPLESVIWEDDFNDLADGASVQYRGNWELLGNNEKWMGYNGYAMQRPGFSTNKTGASWGGVYNETPIQPLAGETVVVEFDWRVFTDGDKNNSYLDFGMQTNLWDGIWANRLSSYAQSDHTPMSFRMEQRFGGGFRPVFYETTNAVYLSTWDDALFGIGPAGGDNTSDTMRVTYTLEKTTTENIWYIDLSVSNKSTGATASIDEIKVDNATWYNLQNHYFYGSSFNDLADGTEGNEYDNFVVSMRSQDPADALPAGVIIDEDFNDLVDGAFLDSDREWDPLNSTGDHFVTTNGVATCWPSEGLGYNWRGEMNTFSTITDVEVGDTIEIDFDTQLYLRKGLINKTMLDVLLSTNYVNAGMAYNSDHAMGIRFDEKAAGDLRIETYKDSIAADDVLTSLTNLGTVAVSGATTTEWCHVTYTLEKSATADEWITDVTISNTVSGFSTGVSDVSFTQAATYNADELFFAFYGASNYDSTNGVSVDNLLVKHIVPALDGYDLWAENNGVTDPAGHNDADGINNWGEWVLNGDPNLTSDVGVVPVIAGTDYMFSVRNDPAVGYALMTTEDLVTGTWITGGVTVVALDDFEMSEISETVTDSGSGKIFVKLYLEQQD</sequence>
<evidence type="ECO:0000313" key="3">
    <source>
        <dbReference type="Proteomes" id="UP000346198"/>
    </source>
</evidence>
<proteinExistence type="predicted"/>
<keyword evidence="1" id="KW-0732">Signal</keyword>
<dbReference type="RefSeq" id="WP_136063673.1">
    <property type="nucleotide sequence ID" value="NZ_CAAHFH010000002.1"/>
</dbReference>
<evidence type="ECO:0000256" key="1">
    <source>
        <dbReference type="SAM" id="SignalP"/>
    </source>
</evidence>
<dbReference type="EMBL" id="CAAHFH010000002">
    <property type="protein sequence ID" value="VGO22283.1"/>
    <property type="molecule type" value="Genomic_DNA"/>
</dbReference>
<dbReference type="AlphaFoldDB" id="A0A6C2UQR3"/>
<feature type="chain" id="PRO_5025607894" evidence="1">
    <location>
        <begin position="20"/>
        <end position="839"/>
    </location>
</feature>
<evidence type="ECO:0000313" key="2">
    <source>
        <dbReference type="EMBL" id="VGO22283.1"/>
    </source>
</evidence>
<accession>A0A6C2UQR3</accession>
<organism evidence="2 3">
    <name type="scientific">Pontiella sulfatireligans</name>
    <dbReference type="NCBI Taxonomy" id="2750658"/>
    <lineage>
        <taxon>Bacteria</taxon>
        <taxon>Pseudomonadati</taxon>
        <taxon>Kiritimatiellota</taxon>
        <taxon>Kiritimatiellia</taxon>
        <taxon>Kiritimatiellales</taxon>
        <taxon>Pontiellaceae</taxon>
        <taxon>Pontiella</taxon>
    </lineage>
</organism>
<feature type="signal peptide" evidence="1">
    <location>
        <begin position="1"/>
        <end position="19"/>
    </location>
</feature>
<keyword evidence="3" id="KW-1185">Reference proteome</keyword>
<name>A0A6C2UQR3_9BACT</name>
<dbReference type="Proteomes" id="UP000346198">
    <property type="component" value="Unassembled WGS sequence"/>
</dbReference>
<protein>
    <submittedName>
        <fullName evidence="2">Uncharacterized protein</fullName>
    </submittedName>
</protein>
<gene>
    <name evidence="2" type="ORF">SCARR_04365</name>
</gene>